<keyword evidence="6 7" id="KW-0472">Membrane</keyword>
<keyword evidence="5 7" id="KW-1133">Transmembrane helix</keyword>
<comment type="similarity">
    <text evidence="7">Belongs to the binding-protein-dependent transport system permease family.</text>
</comment>
<proteinExistence type="inferred from homology"/>
<dbReference type="Gene3D" id="1.10.3720.10">
    <property type="entry name" value="MetI-like"/>
    <property type="match status" value="1"/>
</dbReference>
<feature type="transmembrane region" description="Helical" evidence="7">
    <location>
        <begin position="295"/>
        <end position="321"/>
    </location>
</feature>
<evidence type="ECO:0000256" key="5">
    <source>
        <dbReference type="ARBA" id="ARBA00022989"/>
    </source>
</evidence>
<protein>
    <submittedName>
        <fullName evidence="9">ABC transporter permease</fullName>
    </submittedName>
</protein>
<feature type="transmembrane region" description="Helical" evidence="7">
    <location>
        <begin position="103"/>
        <end position="126"/>
    </location>
</feature>
<dbReference type="CDD" id="cd06261">
    <property type="entry name" value="TM_PBP2"/>
    <property type="match status" value="1"/>
</dbReference>
<evidence type="ECO:0000313" key="10">
    <source>
        <dbReference type="Proteomes" id="UP000823907"/>
    </source>
</evidence>
<dbReference type="InterPro" id="IPR035906">
    <property type="entry name" value="MetI-like_sf"/>
</dbReference>
<evidence type="ECO:0000259" key="8">
    <source>
        <dbReference type="PROSITE" id="PS50928"/>
    </source>
</evidence>
<reference evidence="9" key="1">
    <citation type="journal article" date="2021" name="PeerJ">
        <title>Extensive microbial diversity within the chicken gut microbiome revealed by metagenomics and culture.</title>
        <authorList>
            <person name="Gilroy R."/>
            <person name="Ravi A."/>
            <person name="Getino M."/>
            <person name="Pursley I."/>
            <person name="Horton D.L."/>
            <person name="Alikhan N.F."/>
            <person name="Baker D."/>
            <person name="Gharbi K."/>
            <person name="Hall N."/>
            <person name="Watson M."/>
            <person name="Adriaenssens E.M."/>
            <person name="Foster-Nyarko E."/>
            <person name="Jarju S."/>
            <person name="Secka A."/>
            <person name="Antonio M."/>
            <person name="Oren A."/>
            <person name="Chaudhuri R.R."/>
            <person name="La Ragione R."/>
            <person name="Hildebrand F."/>
            <person name="Pallen M.J."/>
        </authorList>
    </citation>
    <scope>NUCLEOTIDE SEQUENCE</scope>
    <source>
        <strain evidence="9">5925</strain>
    </source>
</reference>
<keyword evidence="2 7" id="KW-0813">Transport</keyword>
<dbReference type="Pfam" id="PF00528">
    <property type="entry name" value="BPD_transp_1"/>
    <property type="match status" value="1"/>
</dbReference>
<dbReference type="PANTHER" id="PTHR43163:SF6">
    <property type="entry name" value="DIPEPTIDE TRANSPORT SYSTEM PERMEASE PROTEIN DPPB-RELATED"/>
    <property type="match status" value="1"/>
</dbReference>
<evidence type="ECO:0000256" key="2">
    <source>
        <dbReference type="ARBA" id="ARBA00022448"/>
    </source>
</evidence>
<evidence type="ECO:0000256" key="1">
    <source>
        <dbReference type="ARBA" id="ARBA00004651"/>
    </source>
</evidence>
<reference evidence="9" key="2">
    <citation type="submission" date="2021-04" db="EMBL/GenBank/DDBJ databases">
        <authorList>
            <person name="Gilroy R."/>
        </authorList>
    </citation>
    <scope>NUCLEOTIDE SEQUENCE</scope>
    <source>
        <strain evidence="9">5925</strain>
    </source>
</reference>
<dbReference type="SUPFAM" id="SSF161098">
    <property type="entry name" value="MetI-like"/>
    <property type="match status" value="1"/>
</dbReference>
<dbReference type="GO" id="GO:0005886">
    <property type="term" value="C:plasma membrane"/>
    <property type="evidence" value="ECO:0007669"/>
    <property type="project" value="UniProtKB-SubCell"/>
</dbReference>
<dbReference type="InterPro" id="IPR000515">
    <property type="entry name" value="MetI-like"/>
</dbReference>
<evidence type="ECO:0000313" key="9">
    <source>
        <dbReference type="EMBL" id="HJD49117.1"/>
    </source>
</evidence>
<evidence type="ECO:0000256" key="6">
    <source>
        <dbReference type="ARBA" id="ARBA00023136"/>
    </source>
</evidence>
<accession>A0A9D2ZQX4</accession>
<feature type="transmembrane region" description="Helical" evidence="7">
    <location>
        <begin position="12"/>
        <end position="31"/>
    </location>
</feature>
<sequence>MRIAKVTVQQPLRLISLLIGLTLLTFALLQLSPLDPIGQYISRMPGATEEQLAALRKLWNQDLPWWEQYFKWLTSVLQGDWGTSYAFREPVGHIMSRAFQNSLLLRLCAWVLSTVVGYVLGMLAAIASRGKKAFRCCDGLVSGISLTLWSTPTFIVGLLLIMVFAVWLGWSPTGLSQPLGTQLGEASLSDRLRHIVLPCLAVAAVSTSQVALHTRQEFQDFLDSDVALFARARGMGTWRLVAQHGIRNTALPAVMLQFSQFSILFGGSLMAEVVFSYAGLGSAITEAGLNSDVPLLLGCVVLMAVFVFVGNLIADVLAAVIDPRVRRSIENSAAARPAVGLAPKDPAAQEAAR</sequence>
<name>A0A9D2ZQX4_9CORY</name>
<dbReference type="GO" id="GO:0055085">
    <property type="term" value="P:transmembrane transport"/>
    <property type="evidence" value="ECO:0007669"/>
    <property type="project" value="InterPro"/>
</dbReference>
<gene>
    <name evidence="9" type="ORF">H9907_03240</name>
</gene>
<feature type="transmembrane region" description="Helical" evidence="7">
    <location>
        <begin position="146"/>
        <end position="170"/>
    </location>
</feature>
<keyword evidence="3" id="KW-1003">Cell membrane</keyword>
<feature type="transmembrane region" description="Helical" evidence="7">
    <location>
        <begin position="261"/>
        <end position="283"/>
    </location>
</feature>
<evidence type="ECO:0000256" key="7">
    <source>
        <dbReference type="RuleBase" id="RU363032"/>
    </source>
</evidence>
<dbReference type="PROSITE" id="PS50928">
    <property type="entry name" value="ABC_TM1"/>
    <property type="match status" value="1"/>
</dbReference>
<dbReference type="EMBL" id="DWUR01000050">
    <property type="protein sequence ID" value="HJD49117.1"/>
    <property type="molecule type" value="Genomic_DNA"/>
</dbReference>
<comment type="subcellular location">
    <subcellularLocation>
        <location evidence="1 7">Cell membrane</location>
        <topology evidence="1 7">Multi-pass membrane protein</topology>
    </subcellularLocation>
</comment>
<comment type="caution">
    <text evidence="9">The sequence shown here is derived from an EMBL/GenBank/DDBJ whole genome shotgun (WGS) entry which is preliminary data.</text>
</comment>
<evidence type="ECO:0000256" key="4">
    <source>
        <dbReference type="ARBA" id="ARBA00022692"/>
    </source>
</evidence>
<evidence type="ECO:0000256" key="3">
    <source>
        <dbReference type="ARBA" id="ARBA00022475"/>
    </source>
</evidence>
<dbReference type="Proteomes" id="UP000823907">
    <property type="component" value="Unassembled WGS sequence"/>
</dbReference>
<dbReference type="AlphaFoldDB" id="A0A9D2ZQX4"/>
<organism evidence="9 10">
    <name type="scientific">Candidatus Corynebacterium intestinavium</name>
    <dbReference type="NCBI Taxonomy" id="2838531"/>
    <lineage>
        <taxon>Bacteria</taxon>
        <taxon>Bacillati</taxon>
        <taxon>Actinomycetota</taxon>
        <taxon>Actinomycetes</taxon>
        <taxon>Mycobacteriales</taxon>
        <taxon>Corynebacteriaceae</taxon>
        <taxon>Corynebacterium</taxon>
    </lineage>
</organism>
<feature type="domain" description="ABC transmembrane type-1" evidence="8">
    <location>
        <begin position="99"/>
        <end position="318"/>
    </location>
</feature>
<dbReference type="PANTHER" id="PTHR43163">
    <property type="entry name" value="DIPEPTIDE TRANSPORT SYSTEM PERMEASE PROTEIN DPPB-RELATED"/>
    <property type="match status" value="1"/>
</dbReference>
<keyword evidence="4 7" id="KW-0812">Transmembrane</keyword>